<accession>A0AA40G1Q6</accession>
<dbReference type="EMBL" id="JAHYIQ010000008">
    <property type="protein sequence ID" value="KAK1129392.1"/>
    <property type="molecule type" value="Genomic_DNA"/>
</dbReference>
<comment type="caution">
    <text evidence="1">The sequence shown here is derived from an EMBL/GenBank/DDBJ whole genome shotgun (WGS) entry which is preliminary data.</text>
</comment>
<evidence type="ECO:0000313" key="2">
    <source>
        <dbReference type="Proteomes" id="UP001177670"/>
    </source>
</evidence>
<organism evidence="1 2">
    <name type="scientific">Melipona bicolor</name>
    <dbReference type="NCBI Taxonomy" id="60889"/>
    <lineage>
        <taxon>Eukaryota</taxon>
        <taxon>Metazoa</taxon>
        <taxon>Ecdysozoa</taxon>
        <taxon>Arthropoda</taxon>
        <taxon>Hexapoda</taxon>
        <taxon>Insecta</taxon>
        <taxon>Pterygota</taxon>
        <taxon>Neoptera</taxon>
        <taxon>Endopterygota</taxon>
        <taxon>Hymenoptera</taxon>
        <taxon>Apocrita</taxon>
        <taxon>Aculeata</taxon>
        <taxon>Apoidea</taxon>
        <taxon>Anthophila</taxon>
        <taxon>Apidae</taxon>
        <taxon>Melipona</taxon>
    </lineage>
</organism>
<sequence>MKRKSSDPGDIVDKNQKYYSTNGQAIEKMHMYFEDLHAIPSRKSVIEEYSERKNEAPLLSHFGKSETSARKQRSLIRAWLVPPRTLASRSFGTIQRKVKR</sequence>
<name>A0AA40G1Q6_9HYME</name>
<dbReference type="Proteomes" id="UP001177670">
    <property type="component" value="Unassembled WGS sequence"/>
</dbReference>
<protein>
    <submittedName>
        <fullName evidence="1">Uncharacterized protein</fullName>
    </submittedName>
</protein>
<reference evidence="1" key="1">
    <citation type="submission" date="2021-10" db="EMBL/GenBank/DDBJ databases">
        <title>Melipona bicolor Genome sequencing and assembly.</title>
        <authorList>
            <person name="Araujo N.S."/>
            <person name="Arias M.C."/>
        </authorList>
    </citation>
    <scope>NUCLEOTIDE SEQUENCE</scope>
    <source>
        <strain evidence="1">USP_2M_L1-L4_2017</strain>
        <tissue evidence="1">Whole body</tissue>
    </source>
</reference>
<proteinExistence type="predicted"/>
<evidence type="ECO:0000313" key="1">
    <source>
        <dbReference type="EMBL" id="KAK1129392.1"/>
    </source>
</evidence>
<gene>
    <name evidence="1" type="ORF">K0M31_019124</name>
</gene>
<dbReference type="AlphaFoldDB" id="A0AA40G1Q6"/>
<keyword evidence="2" id="KW-1185">Reference proteome</keyword>